<name>A0A7S3R7X3_DUNTE</name>
<dbReference type="PANTHER" id="PTHR24412">
    <property type="entry name" value="KELCH PROTEIN"/>
    <property type="match status" value="1"/>
</dbReference>
<keyword evidence="2" id="KW-0677">Repeat</keyword>
<dbReference type="InterPro" id="IPR011333">
    <property type="entry name" value="SKP1/BTB/POZ_sf"/>
</dbReference>
<dbReference type="AlphaFoldDB" id="A0A7S3R7X3"/>
<gene>
    <name evidence="3" type="ORF">DTER00134_LOCUS20371</name>
</gene>
<protein>
    <recommendedName>
        <fullName evidence="4">BTB domain-containing protein</fullName>
    </recommendedName>
</protein>
<accession>A0A7S3R7X3</accession>
<dbReference type="SUPFAM" id="SSF54695">
    <property type="entry name" value="POZ domain"/>
    <property type="match status" value="1"/>
</dbReference>
<dbReference type="EMBL" id="HBIP01033385">
    <property type="protein sequence ID" value="CAE0505298.1"/>
    <property type="molecule type" value="Transcribed_RNA"/>
</dbReference>
<evidence type="ECO:0008006" key="4">
    <source>
        <dbReference type="Google" id="ProtNLM"/>
    </source>
</evidence>
<keyword evidence="1" id="KW-0880">Kelch repeat</keyword>
<reference evidence="3" key="1">
    <citation type="submission" date="2021-01" db="EMBL/GenBank/DDBJ databases">
        <authorList>
            <person name="Corre E."/>
            <person name="Pelletier E."/>
            <person name="Niang G."/>
            <person name="Scheremetjew M."/>
            <person name="Finn R."/>
            <person name="Kale V."/>
            <person name="Holt S."/>
            <person name="Cochrane G."/>
            <person name="Meng A."/>
            <person name="Brown T."/>
            <person name="Cohen L."/>
        </authorList>
    </citation>
    <scope>NUCLEOTIDE SEQUENCE</scope>
    <source>
        <strain evidence="3">CCMP1320</strain>
    </source>
</reference>
<sequence length="527" mass="58650">MQGGGSAYKFPGPGNLSTGKFIFPVRRGISRTAQWKQLFISRSAKSIFRSQWKRGHCVYSHSLSQSCATMSNLSPWAWAYGNEALSDVTIAFVPKGAAAAAKVSTRGRKRKAQEGVDDLQASNTIPGHRFLLATYSEYCNALFLRWAKGDEMVKLEYDDADDLAAAQACIKALYLQKLDVCDLLSEPRSAVPFLIKVIHWADMLQAPTCTELCIAGLADSFRPGSSEDINCMLMGLPDSVRFSPAFTKVQEVCQKWLQQTFSDVHEVITKDGLRKAFLQLCPQAVILWMKCDDLMGTENDVAFLVTRWHVGKQGKEATEKDLVALSRQLRVSQLSQSVRDCVLPELPWVREDYLLPVFATAFRRCGAAASKEITSLSISPSWSAPARVMKAREWFVWRVPVSAVTEMLEDVEEDCAEREHYSGEFYSDGATFRAYLELSSHRLNMKLYVYVLNESGHILDVSYCIKQSCPGRFGIDEDRVISEGLTLLDISSAIGGSVAGPTASLRTLLQEQLVDGHLVFKINVHPI</sequence>
<evidence type="ECO:0000256" key="2">
    <source>
        <dbReference type="ARBA" id="ARBA00022737"/>
    </source>
</evidence>
<dbReference type="PANTHER" id="PTHR24412:SF489">
    <property type="entry name" value="RING FINGER DOMAIN AND KELCH REPEAT-CONTAINING PROTEIN DDB_G0271372"/>
    <property type="match status" value="1"/>
</dbReference>
<dbReference type="Gene3D" id="3.30.710.10">
    <property type="entry name" value="Potassium Channel Kv1.1, Chain A"/>
    <property type="match status" value="1"/>
</dbReference>
<proteinExistence type="predicted"/>
<organism evidence="3">
    <name type="scientific">Dunaliella tertiolecta</name>
    <name type="common">Green alga</name>
    <dbReference type="NCBI Taxonomy" id="3047"/>
    <lineage>
        <taxon>Eukaryota</taxon>
        <taxon>Viridiplantae</taxon>
        <taxon>Chlorophyta</taxon>
        <taxon>core chlorophytes</taxon>
        <taxon>Chlorophyceae</taxon>
        <taxon>CS clade</taxon>
        <taxon>Chlamydomonadales</taxon>
        <taxon>Dunaliellaceae</taxon>
        <taxon>Dunaliella</taxon>
    </lineage>
</organism>
<evidence type="ECO:0000256" key="1">
    <source>
        <dbReference type="ARBA" id="ARBA00022441"/>
    </source>
</evidence>
<evidence type="ECO:0000313" key="3">
    <source>
        <dbReference type="EMBL" id="CAE0505298.1"/>
    </source>
</evidence>